<sequence>MKVSALLLMTGTCHATGLIYGACMTTCLTGLGLTDTVAVAVLSTVTMGAGGAVASVTTPARYASYIATCAATCAPTIPASLIL</sequence>
<evidence type="ECO:0000313" key="2">
    <source>
        <dbReference type="EMBL" id="ORY40554.1"/>
    </source>
</evidence>
<evidence type="ECO:0000256" key="1">
    <source>
        <dbReference type="SAM" id="SignalP"/>
    </source>
</evidence>
<organism evidence="2 3">
    <name type="scientific">Rhizoclosmatium globosum</name>
    <dbReference type="NCBI Taxonomy" id="329046"/>
    <lineage>
        <taxon>Eukaryota</taxon>
        <taxon>Fungi</taxon>
        <taxon>Fungi incertae sedis</taxon>
        <taxon>Chytridiomycota</taxon>
        <taxon>Chytridiomycota incertae sedis</taxon>
        <taxon>Chytridiomycetes</taxon>
        <taxon>Chytridiales</taxon>
        <taxon>Chytriomycetaceae</taxon>
        <taxon>Rhizoclosmatium</taxon>
    </lineage>
</organism>
<dbReference type="AlphaFoldDB" id="A0A1Y2C0X6"/>
<feature type="chain" id="PRO_5012214863" evidence="1">
    <location>
        <begin position="16"/>
        <end position="83"/>
    </location>
</feature>
<comment type="caution">
    <text evidence="2">The sequence shown here is derived from an EMBL/GenBank/DDBJ whole genome shotgun (WGS) entry which is preliminary data.</text>
</comment>
<accession>A0A1Y2C0X6</accession>
<evidence type="ECO:0000313" key="3">
    <source>
        <dbReference type="Proteomes" id="UP000193642"/>
    </source>
</evidence>
<protein>
    <submittedName>
        <fullName evidence="2">Uncharacterized protein</fullName>
    </submittedName>
</protein>
<dbReference type="Proteomes" id="UP000193642">
    <property type="component" value="Unassembled WGS sequence"/>
</dbReference>
<feature type="signal peptide" evidence="1">
    <location>
        <begin position="1"/>
        <end position="15"/>
    </location>
</feature>
<name>A0A1Y2C0X6_9FUNG</name>
<gene>
    <name evidence="2" type="ORF">BCR33DRAFT_719499</name>
</gene>
<keyword evidence="1" id="KW-0732">Signal</keyword>
<proteinExistence type="predicted"/>
<dbReference type="EMBL" id="MCGO01000035">
    <property type="protein sequence ID" value="ORY40554.1"/>
    <property type="molecule type" value="Genomic_DNA"/>
</dbReference>
<reference evidence="2 3" key="1">
    <citation type="submission" date="2016-07" db="EMBL/GenBank/DDBJ databases">
        <title>Pervasive Adenine N6-methylation of Active Genes in Fungi.</title>
        <authorList>
            <consortium name="DOE Joint Genome Institute"/>
            <person name="Mondo S.J."/>
            <person name="Dannebaum R.O."/>
            <person name="Kuo R.C."/>
            <person name="Labutti K."/>
            <person name="Haridas S."/>
            <person name="Kuo A."/>
            <person name="Salamov A."/>
            <person name="Ahrendt S.R."/>
            <person name="Lipzen A."/>
            <person name="Sullivan W."/>
            <person name="Andreopoulos W.B."/>
            <person name="Clum A."/>
            <person name="Lindquist E."/>
            <person name="Daum C."/>
            <person name="Ramamoorthy G.K."/>
            <person name="Gryganskyi A."/>
            <person name="Culley D."/>
            <person name="Magnuson J.K."/>
            <person name="James T.Y."/>
            <person name="O'Malley M.A."/>
            <person name="Stajich J.E."/>
            <person name="Spatafora J.W."/>
            <person name="Visel A."/>
            <person name="Grigoriev I.V."/>
        </authorList>
    </citation>
    <scope>NUCLEOTIDE SEQUENCE [LARGE SCALE GENOMIC DNA]</scope>
    <source>
        <strain evidence="2 3">JEL800</strain>
    </source>
</reference>
<keyword evidence="3" id="KW-1185">Reference proteome</keyword>